<evidence type="ECO:0000313" key="2">
    <source>
        <dbReference type="Proteomes" id="UP000005359"/>
    </source>
</evidence>
<dbReference type="STRING" id="411461.DORFOR_03302"/>
<reference evidence="1 2" key="2">
    <citation type="submission" date="2007-10" db="EMBL/GenBank/DDBJ databases">
        <authorList>
            <person name="Fulton L."/>
            <person name="Clifton S."/>
            <person name="Fulton B."/>
            <person name="Xu J."/>
            <person name="Minx P."/>
            <person name="Pepin K.H."/>
            <person name="Johnson M."/>
            <person name="Thiruvilangam P."/>
            <person name="Bhonagiri V."/>
            <person name="Nash W.E."/>
            <person name="Wang C."/>
            <person name="Mardis E.R."/>
            <person name="Wilson R.K."/>
        </authorList>
    </citation>
    <scope>NUCLEOTIDE SEQUENCE [LARGE SCALE GENOMIC DNA]</scope>
    <source>
        <strain evidence="1 2">ATCC 27755</strain>
    </source>
</reference>
<accession>B0GAI5</accession>
<comment type="caution">
    <text evidence="1">The sequence shown here is derived from an EMBL/GenBank/DDBJ whole genome shotgun (WGS) entry which is preliminary data.</text>
</comment>
<proteinExistence type="predicted"/>
<dbReference type="eggNOG" id="ENOG502ZNGF">
    <property type="taxonomic scope" value="Bacteria"/>
</dbReference>
<dbReference type="Proteomes" id="UP000005359">
    <property type="component" value="Unassembled WGS sequence"/>
</dbReference>
<protein>
    <submittedName>
        <fullName evidence="1">Uncharacterized protein</fullName>
    </submittedName>
</protein>
<reference evidence="1 2" key="1">
    <citation type="submission" date="2007-10" db="EMBL/GenBank/DDBJ databases">
        <title>Draft genome sequence of Dorea formicigenerans(ATCC 27755).</title>
        <authorList>
            <person name="Sudarsanam P."/>
            <person name="Ley R."/>
            <person name="Guruge J."/>
            <person name="Turnbaugh P.J."/>
            <person name="Mahowald M."/>
            <person name="Liep D."/>
            <person name="Gordon J."/>
        </authorList>
    </citation>
    <scope>NUCLEOTIDE SEQUENCE [LARGE SCALE GENOMIC DNA]</scope>
    <source>
        <strain evidence="1 2">ATCC 27755</strain>
    </source>
</reference>
<dbReference type="PaxDb" id="411461-DORFOR_03302"/>
<dbReference type="EMBL" id="AAXA02000016">
    <property type="protein sequence ID" value="EDR45518.1"/>
    <property type="molecule type" value="Genomic_DNA"/>
</dbReference>
<dbReference type="AlphaFoldDB" id="B0GAI5"/>
<gene>
    <name evidence="1" type="ORF">DORFOR_03302</name>
</gene>
<sequence>MQMNDNKITIAELDKEMNDRIIRNVKYMFKVRKEVGKSLNDLGTYCEEKYNISVNTGNLSSLLNKKRNGNIQLALLYYICEYLNVDMQEMMWKEMDEVSKVFSEFSVTTDKFIIAARDMKKYLGRYFCYFYAPEKPSRHDNDGKILTGTLELEEGNEEWGGDLCNATLSIDTGLKEKETGARAEKKYYGQMIVSRKLSIAYVVLTDRRLGELMFISFPYNQQLNHKDNIGSIAFVCGCSSNENSKMPVVYRMLFTRIDLNENDELDKLKANLLMNTSIIRIEKDKLDHLLNEWGDGDVIKRLMNQITELDLGIELKEFYEITEHSIRQINEKKLKDMTKDELILQIREEATADKYNKISGSLAERIVNALLKIQKEREE</sequence>
<organism evidence="1 2">
    <name type="scientific">Dorea formicigenerans ATCC 27755</name>
    <dbReference type="NCBI Taxonomy" id="411461"/>
    <lineage>
        <taxon>Bacteria</taxon>
        <taxon>Bacillati</taxon>
        <taxon>Bacillota</taxon>
        <taxon>Clostridia</taxon>
        <taxon>Lachnospirales</taxon>
        <taxon>Lachnospiraceae</taxon>
        <taxon>Dorea</taxon>
    </lineage>
</organism>
<name>B0GAI5_9FIRM</name>
<evidence type="ECO:0000313" key="1">
    <source>
        <dbReference type="EMBL" id="EDR45518.1"/>
    </source>
</evidence>